<sequence>MTSVITAFTPASSCFAPTYTVAPSGNDTVENLTAIRGYATECMPSAPGKTGYSTINAVDCFPGYSQVAASLGPDKSSTYGTCCPSVTGYNSVTVVNATQTSTVHANFLVAPAMVMAWNSQDLVALTASRSVTVLPHETEGSTPATETNHSLHVDTVRHKVVLAICIAVGCLVAIGIVAALIALILVRRRRQKAAAAAKDLPPAYEAKSSESSETLPEYLVGEKEEKFDVK</sequence>
<feature type="transmembrane region" description="Helical" evidence="2">
    <location>
        <begin position="160"/>
        <end position="186"/>
    </location>
</feature>
<keyword evidence="2" id="KW-1133">Transmembrane helix</keyword>
<dbReference type="EMBL" id="JAXOVC010000004">
    <property type="protein sequence ID" value="KAK4502319.1"/>
    <property type="molecule type" value="Genomic_DNA"/>
</dbReference>
<dbReference type="Proteomes" id="UP001305779">
    <property type="component" value="Unassembled WGS sequence"/>
</dbReference>
<keyword evidence="2" id="KW-0812">Transmembrane</keyword>
<gene>
    <name evidence="3" type="ORF">PRZ48_005744</name>
</gene>
<protein>
    <submittedName>
        <fullName evidence="3">Uncharacterized protein</fullName>
    </submittedName>
</protein>
<comment type="caution">
    <text evidence="3">The sequence shown here is derived from an EMBL/GenBank/DDBJ whole genome shotgun (WGS) entry which is preliminary data.</text>
</comment>
<keyword evidence="4" id="KW-1185">Reference proteome</keyword>
<feature type="region of interest" description="Disordered" evidence="1">
    <location>
        <begin position="195"/>
        <end position="230"/>
    </location>
</feature>
<reference evidence="3 4" key="1">
    <citation type="journal article" date="2023" name="G3 (Bethesda)">
        <title>A chromosome-level genome assembly of Zasmidium syzygii isolated from banana leaves.</title>
        <authorList>
            <person name="van Westerhoven A.C."/>
            <person name="Mehrabi R."/>
            <person name="Talebi R."/>
            <person name="Steentjes M.B.F."/>
            <person name="Corcolon B."/>
            <person name="Chong P.A."/>
            <person name="Kema G.H.J."/>
            <person name="Seidl M.F."/>
        </authorList>
    </citation>
    <scope>NUCLEOTIDE SEQUENCE [LARGE SCALE GENOMIC DNA]</scope>
    <source>
        <strain evidence="3 4">P124</strain>
    </source>
</reference>
<accession>A0ABR0ELQ9</accession>
<evidence type="ECO:0000256" key="1">
    <source>
        <dbReference type="SAM" id="MobiDB-lite"/>
    </source>
</evidence>
<keyword evidence="2" id="KW-0472">Membrane</keyword>
<evidence type="ECO:0000313" key="3">
    <source>
        <dbReference type="EMBL" id="KAK4502319.1"/>
    </source>
</evidence>
<name>A0ABR0ELQ9_ZASCE</name>
<organism evidence="3 4">
    <name type="scientific">Zasmidium cellare</name>
    <name type="common">Wine cellar mold</name>
    <name type="synonym">Racodium cellare</name>
    <dbReference type="NCBI Taxonomy" id="395010"/>
    <lineage>
        <taxon>Eukaryota</taxon>
        <taxon>Fungi</taxon>
        <taxon>Dikarya</taxon>
        <taxon>Ascomycota</taxon>
        <taxon>Pezizomycotina</taxon>
        <taxon>Dothideomycetes</taxon>
        <taxon>Dothideomycetidae</taxon>
        <taxon>Mycosphaerellales</taxon>
        <taxon>Mycosphaerellaceae</taxon>
        <taxon>Zasmidium</taxon>
    </lineage>
</organism>
<proteinExistence type="predicted"/>
<evidence type="ECO:0000313" key="4">
    <source>
        <dbReference type="Proteomes" id="UP001305779"/>
    </source>
</evidence>
<feature type="compositionally biased region" description="Basic and acidic residues" evidence="1">
    <location>
        <begin position="220"/>
        <end position="230"/>
    </location>
</feature>
<evidence type="ECO:0000256" key="2">
    <source>
        <dbReference type="SAM" id="Phobius"/>
    </source>
</evidence>